<organism evidence="1 2">
    <name type="scientific">Pristionchus fissidentatus</name>
    <dbReference type="NCBI Taxonomy" id="1538716"/>
    <lineage>
        <taxon>Eukaryota</taxon>
        <taxon>Metazoa</taxon>
        <taxon>Ecdysozoa</taxon>
        <taxon>Nematoda</taxon>
        <taxon>Chromadorea</taxon>
        <taxon>Rhabditida</taxon>
        <taxon>Rhabditina</taxon>
        <taxon>Diplogasteromorpha</taxon>
        <taxon>Diplogasteroidea</taxon>
        <taxon>Neodiplogasteridae</taxon>
        <taxon>Pristionchus</taxon>
    </lineage>
</organism>
<keyword evidence="2" id="KW-1185">Reference proteome</keyword>
<accession>A0AAV5X436</accession>
<sequence>MAMDCSEPSTIEHTVTPMMASEDIDFSPIKRVHFDPIGQYSYEIEESDQGAGSIGSGHWSMRFIDLNKFLH</sequence>
<protein>
    <submittedName>
        <fullName evidence="1">Uncharacterized protein</fullName>
    </submittedName>
</protein>
<comment type="caution">
    <text evidence="1">The sequence shown here is derived from an EMBL/GenBank/DDBJ whole genome shotgun (WGS) entry which is preliminary data.</text>
</comment>
<evidence type="ECO:0000313" key="2">
    <source>
        <dbReference type="Proteomes" id="UP001432322"/>
    </source>
</evidence>
<evidence type="ECO:0000313" key="1">
    <source>
        <dbReference type="EMBL" id="GMT37693.1"/>
    </source>
</evidence>
<reference evidence="1" key="1">
    <citation type="submission" date="2023-10" db="EMBL/GenBank/DDBJ databases">
        <title>Genome assembly of Pristionchus species.</title>
        <authorList>
            <person name="Yoshida K."/>
            <person name="Sommer R.J."/>
        </authorList>
    </citation>
    <scope>NUCLEOTIDE SEQUENCE</scope>
    <source>
        <strain evidence="1">RS5133</strain>
    </source>
</reference>
<gene>
    <name evidence="1" type="ORF">PFISCL1PPCAC_28990</name>
</gene>
<feature type="non-terminal residue" evidence="1">
    <location>
        <position position="71"/>
    </location>
</feature>
<dbReference type="EMBL" id="BTSY01000229">
    <property type="protein sequence ID" value="GMT37693.1"/>
    <property type="molecule type" value="Genomic_DNA"/>
</dbReference>
<proteinExistence type="predicted"/>
<dbReference type="Proteomes" id="UP001432322">
    <property type="component" value="Unassembled WGS sequence"/>
</dbReference>
<dbReference type="AlphaFoldDB" id="A0AAV5X436"/>
<name>A0AAV5X436_9BILA</name>